<protein>
    <submittedName>
        <fullName evidence="1">Uncharacterized protein</fullName>
    </submittedName>
</protein>
<dbReference type="EMBL" id="EQ982530">
    <property type="protein sequence ID" value="EEF24351.1"/>
    <property type="molecule type" value="Genomic_DNA"/>
</dbReference>
<dbReference type="Proteomes" id="UP000008311">
    <property type="component" value="Unassembled WGS sequence"/>
</dbReference>
<proteinExistence type="predicted"/>
<sequence length="360" mass="39870">MWYIRQLAEDASTGTGDRIDAPIGAFGYMVDVREDEAVPGTWTSLNQVTSKAPLTVTNPATAQVITLGHFTDRELPYQVYPSQLDGDPNKPYWLPMYFATWKGKSMVLPDDEASALYQHDKTVARPEINVSGPPANKLNAVYAAAPLATPLRYGHAYQFRVRLADMSGGGPHPGDSPQFDSPSHIAKCRFRRFIAPDIVRISDVPANTGEIRFSDTKLTIRRPLLGYPSVVFTGKYADPIPLLQNASNSMKGNEAFGISDPDVEAVEIVVEVQTLKMDNMQSVSGRESYIHLYTTTRKFPLDSMTFDDILTVPLQYKDCKVLNFGDPADLGDLGVNQAQLETMQELVLPRARTLRLTIRA</sequence>
<gene>
    <name evidence="1" type="ORF">RCOM_1874530</name>
</gene>
<keyword evidence="2" id="KW-1185">Reference proteome</keyword>
<name>B9TIG3_RICCO</name>
<feature type="non-terminal residue" evidence="1">
    <location>
        <position position="360"/>
    </location>
</feature>
<dbReference type="AlphaFoldDB" id="B9TIG3"/>
<reference evidence="2" key="1">
    <citation type="journal article" date="2010" name="Nat. Biotechnol.">
        <title>Draft genome sequence of the oilseed species Ricinus communis.</title>
        <authorList>
            <person name="Chan A.P."/>
            <person name="Crabtree J."/>
            <person name="Zhao Q."/>
            <person name="Lorenzi H."/>
            <person name="Orvis J."/>
            <person name="Puiu D."/>
            <person name="Melake-Berhan A."/>
            <person name="Jones K.M."/>
            <person name="Redman J."/>
            <person name="Chen G."/>
            <person name="Cahoon E.B."/>
            <person name="Gedil M."/>
            <person name="Stanke M."/>
            <person name="Haas B.J."/>
            <person name="Wortman J.R."/>
            <person name="Fraser-Liggett C.M."/>
            <person name="Ravel J."/>
            <person name="Rabinowicz P.D."/>
        </authorList>
    </citation>
    <scope>NUCLEOTIDE SEQUENCE [LARGE SCALE GENOMIC DNA]</scope>
    <source>
        <strain evidence="2">cv. Hale</strain>
    </source>
</reference>
<evidence type="ECO:0000313" key="1">
    <source>
        <dbReference type="EMBL" id="EEF24351.1"/>
    </source>
</evidence>
<organism evidence="1 2">
    <name type="scientific">Ricinus communis</name>
    <name type="common">Castor bean</name>
    <dbReference type="NCBI Taxonomy" id="3988"/>
    <lineage>
        <taxon>Eukaryota</taxon>
        <taxon>Viridiplantae</taxon>
        <taxon>Streptophyta</taxon>
        <taxon>Embryophyta</taxon>
        <taxon>Tracheophyta</taxon>
        <taxon>Spermatophyta</taxon>
        <taxon>Magnoliopsida</taxon>
        <taxon>eudicotyledons</taxon>
        <taxon>Gunneridae</taxon>
        <taxon>Pentapetalae</taxon>
        <taxon>rosids</taxon>
        <taxon>fabids</taxon>
        <taxon>Malpighiales</taxon>
        <taxon>Euphorbiaceae</taxon>
        <taxon>Acalyphoideae</taxon>
        <taxon>Acalypheae</taxon>
        <taxon>Ricinus</taxon>
    </lineage>
</organism>
<evidence type="ECO:0000313" key="2">
    <source>
        <dbReference type="Proteomes" id="UP000008311"/>
    </source>
</evidence>
<dbReference type="InParanoid" id="B9TIG3"/>
<accession>B9TIG3</accession>